<evidence type="ECO:0000256" key="4">
    <source>
        <dbReference type="ARBA" id="ARBA00022692"/>
    </source>
</evidence>
<dbReference type="Gene3D" id="1.20.1250.20">
    <property type="entry name" value="MFS general substrate transporter like domains"/>
    <property type="match status" value="1"/>
</dbReference>
<evidence type="ECO:0000256" key="7">
    <source>
        <dbReference type="SAM" id="Phobius"/>
    </source>
</evidence>
<comment type="caution">
    <text evidence="9">The sequence shown here is derived from an EMBL/GenBank/DDBJ whole genome shotgun (WGS) entry which is preliminary data.</text>
</comment>
<dbReference type="InterPro" id="IPR036259">
    <property type="entry name" value="MFS_trans_sf"/>
</dbReference>
<dbReference type="PRINTS" id="PR01036">
    <property type="entry name" value="TCRTETB"/>
</dbReference>
<dbReference type="Pfam" id="PF07690">
    <property type="entry name" value="MFS_1"/>
    <property type="match status" value="1"/>
</dbReference>
<evidence type="ECO:0000256" key="5">
    <source>
        <dbReference type="ARBA" id="ARBA00022989"/>
    </source>
</evidence>
<feature type="transmembrane region" description="Helical" evidence="7">
    <location>
        <begin position="145"/>
        <end position="167"/>
    </location>
</feature>
<dbReference type="SUPFAM" id="SSF103473">
    <property type="entry name" value="MFS general substrate transporter"/>
    <property type="match status" value="1"/>
</dbReference>
<dbReference type="Gene3D" id="1.20.1720.10">
    <property type="entry name" value="Multidrug resistance protein D"/>
    <property type="match status" value="1"/>
</dbReference>
<dbReference type="InterPro" id="IPR020846">
    <property type="entry name" value="MFS_dom"/>
</dbReference>
<evidence type="ECO:0000313" key="10">
    <source>
        <dbReference type="Proteomes" id="UP000447833"/>
    </source>
</evidence>
<keyword evidence="2" id="KW-0813">Transport</keyword>
<feature type="transmembrane region" description="Helical" evidence="7">
    <location>
        <begin position="56"/>
        <end position="75"/>
    </location>
</feature>
<feature type="transmembrane region" description="Helical" evidence="7">
    <location>
        <begin position="274"/>
        <end position="296"/>
    </location>
</feature>
<keyword evidence="3" id="KW-1003">Cell membrane</keyword>
<evidence type="ECO:0000256" key="1">
    <source>
        <dbReference type="ARBA" id="ARBA00004651"/>
    </source>
</evidence>
<dbReference type="InterPro" id="IPR011701">
    <property type="entry name" value="MFS"/>
</dbReference>
<dbReference type="PANTHER" id="PTHR23501">
    <property type="entry name" value="MAJOR FACILITATOR SUPERFAMILY"/>
    <property type="match status" value="1"/>
</dbReference>
<gene>
    <name evidence="9" type="ORF">GLW07_09575</name>
</gene>
<evidence type="ECO:0000259" key="8">
    <source>
        <dbReference type="PROSITE" id="PS50850"/>
    </source>
</evidence>
<feature type="transmembrane region" description="Helical" evidence="7">
    <location>
        <begin position="365"/>
        <end position="390"/>
    </location>
</feature>
<feature type="transmembrane region" description="Helical" evidence="7">
    <location>
        <begin position="411"/>
        <end position="429"/>
    </location>
</feature>
<accession>A0A845EYJ6</accession>
<feature type="transmembrane region" description="Helical" evidence="7">
    <location>
        <begin position="87"/>
        <end position="106"/>
    </location>
</feature>
<dbReference type="GO" id="GO:0005886">
    <property type="term" value="C:plasma membrane"/>
    <property type="evidence" value="ECO:0007669"/>
    <property type="project" value="UniProtKB-SubCell"/>
</dbReference>
<feature type="transmembrane region" description="Helical" evidence="7">
    <location>
        <begin position="208"/>
        <end position="226"/>
    </location>
</feature>
<protein>
    <submittedName>
        <fullName evidence="9">MFS transporter</fullName>
    </submittedName>
</protein>
<feature type="transmembrane region" description="Helical" evidence="7">
    <location>
        <begin position="112"/>
        <end position="133"/>
    </location>
</feature>
<dbReference type="GO" id="GO:0022857">
    <property type="term" value="F:transmembrane transporter activity"/>
    <property type="evidence" value="ECO:0007669"/>
    <property type="project" value="InterPro"/>
</dbReference>
<name>A0A845EYJ6_9BACL</name>
<organism evidence="9 10">
    <name type="scientific">Guptibacillus hwajinpoensis</name>
    <dbReference type="NCBI Taxonomy" id="208199"/>
    <lineage>
        <taxon>Bacteria</taxon>
        <taxon>Bacillati</taxon>
        <taxon>Bacillota</taxon>
        <taxon>Bacilli</taxon>
        <taxon>Bacillales</taxon>
        <taxon>Guptibacillaceae</taxon>
        <taxon>Guptibacillus</taxon>
    </lineage>
</organism>
<feature type="domain" description="Major facilitator superfamily (MFS) profile" evidence="8">
    <location>
        <begin position="22"/>
        <end position="501"/>
    </location>
</feature>
<dbReference type="Proteomes" id="UP000447833">
    <property type="component" value="Unassembled WGS sequence"/>
</dbReference>
<feature type="transmembrane region" description="Helical" evidence="7">
    <location>
        <begin position="21"/>
        <end position="44"/>
    </location>
</feature>
<dbReference type="FunFam" id="1.20.1720.10:FF:000004">
    <property type="entry name" value="EmrB/QacA family drug resistance transporter"/>
    <property type="match status" value="1"/>
</dbReference>
<keyword evidence="4 7" id="KW-0812">Transmembrane</keyword>
<evidence type="ECO:0000256" key="3">
    <source>
        <dbReference type="ARBA" id="ARBA00022475"/>
    </source>
</evidence>
<dbReference type="RefSeq" id="WP_098443209.1">
    <property type="nucleotide sequence ID" value="NZ_WMEY01000003.1"/>
</dbReference>
<dbReference type="PROSITE" id="PS50850">
    <property type="entry name" value="MFS"/>
    <property type="match status" value="1"/>
</dbReference>
<feature type="transmembrane region" description="Helical" evidence="7">
    <location>
        <begin position="477"/>
        <end position="497"/>
    </location>
</feature>
<proteinExistence type="predicted"/>
<keyword evidence="5 7" id="KW-1133">Transmembrane helix</keyword>
<feature type="transmembrane region" description="Helical" evidence="7">
    <location>
        <begin position="173"/>
        <end position="196"/>
    </location>
</feature>
<evidence type="ECO:0000256" key="2">
    <source>
        <dbReference type="ARBA" id="ARBA00022448"/>
    </source>
</evidence>
<dbReference type="PANTHER" id="PTHR23501:SF191">
    <property type="entry name" value="VACUOLAR BASIC AMINO ACID TRANSPORTER 4"/>
    <property type="match status" value="1"/>
</dbReference>
<feature type="transmembrane region" description="Helical" evidence="7">
    <location>
        <begin position="232"/>
        <end position="254"/>
    </location>
</feature>
<dbReference type="EMBL" id="WMEY01000003">
    <property type="protein sequence ID" value="MYL63599.1"/>
    <property type="molecule type" value="Genomic_DNA"/>
</dbReference>
<dbReference type="AlphaFoldDB" id="A0A845EYJ6"/>
<feature type="transmembrane region" description="Helical" evidence="7">
    <location>
        <begin position="336"/>
        <end position="359"/>
    </location>
</feature>
<sequence length="512" mass="54932">MKSLTNQISYSIRKKETNRPLVLGAIIIGMFMAAIEGTIVSTAMPGIVGDLGGFSTFSWVFSAYLLMSAITVLIFGKLSDLFGRKPIYTIGVVIFLIGSLLCGFAESMEALILFRLIQGIGAGAVQPIALTIVGDMYTMEERAKIQGYLASVWGISAIAGPALGGVFVQYLDWAWVFWMNIPLGILSLIGIVLLLHESIDKERKSIDYAGAALLLMSISALMVVLIEGGVHWAWTSAPILIFVSISIVAMVLFFRVERKAKEPLMPLGIWRDPVIAISNSVTFTTGMILIGVSSFLPTFVQGVMEEPPIIAGFTLTTMSIGWPIASTIAGKLVIKIGFRVTSVLGGIALISGSAIYLLMTPALGPIFAGVGSFFIGVGMGLTSTTFIVAIQSAVSWKQRGIATATNMFMRTLGSAVGAALLGGILNSRLQKYLANHTSSDEVNINTANQLLDEAKRKSLDPTVLELLQNGLTTSLKWVYGGVAVFALISFVLVLFLPKKAESTSDEKEFHHE</sequence>
<dbReference type="CDD" id="cd17502">
    <property type="entry name" value="MFS_Azr1_MDR_like"/>
    <property type="match status" value="1"/>
</dbReference>
<reference evidence="9 10" key="1">
    <citation type="submission" date="2019-11" db="EMBL/GenBank/DDBJ databases">
        <title>Genome sequences of 17 halophilic strains isolated from different environments.</title>
        <authorList>
            <person name="Furrow R.E."/>
        </authorList>
    </citation>
    <scope>NUCLEOTIDE SEQUENCE [LARGE SCALE GENOMIC DNA]</scope>
    <source>
        <strain evidence="9 10">22506_14_FS</strain>
    </source>
</reference>
<feature type="transmembrane region" description="Helical" evidence="7">
    <location>
        <begin position="308"/>
        <end position="329"/>
    </location>
</feature>
<comment type="subcellular location">
    <subcellularLocation>
        <location evidence="1">Cell membrane</location>
        <topology evidence="1">Multi-pass membrane protein</topology>
    </subcellularLocation>
</comment>
<evidence type="ECO:0000313" key="9">
    <source>
        <dbReference type="EMBL" id="MYL63599.1"/>
    </source>
</evidence>
<keyword evidence="6 7" id="KW-0472">Membrane</keyword>
<evidence type="ECO:0000256" key="6">
    <source>
        <dbReference type="ARBA" id="ARBA00023136"/>
    </source>
</evidence>